<evidence type="ECO:0000259" key="3">
    <source>
        <dbReference type="SMART" id="SM00062"/>
    </source>
</evidence>
<protein>
    <submittedName>
        <fullName evidence="4">Transporter substrate-binding domain-containing protein</fullName>
    </submittedName>
</protein>
<feature type="signal peptide" evidence="2">
    <location>
        <begin position="1"/>
        <end position="19"/>
    </location>
</feature>
<evidence type="ECO:0000313" key="5">
    <source>
        <dbReference type="Proteomes" id="UP000501830"/>
    </source>
</evidence>
<feature type="chain" id="PRO_5039553963" evidence="2">
    <location>
        <begin position="20"/>
        <end position="278"/>
    </location>
</feature>
<dbReference type="Gene3D" id="3.40.190.10">
    <property type="entry name" value="Periplasmic binding protein-like II"/>
    <property type="match status" value="2"/>
</dbReference>
<evidence type="ECO:0000256" key="1">
    <source>
        <dbReference type="ARBA" id="ARBA00022729"/>
    </source>
</evidence>
<gene>
    <name evidence="4" type="ORF">G7058_00970</name>
</gene>
<sequence length="278" mass="30104">MRKKFKLASLLFSAAAVLAACGSKETDTNTAGSEDNTFVVGLEAAYAPFNWTQLDDSHGAVPIDESSEFAGGYDVQIAKKIAEGLGKELVIVKTEWDGLVPSLQSDKIDAIIAGMSPTEERKQTIDFSIPYLESQLVMVVASDGDYADAKTLADFSGAKVTAQLNTFHYNMIDQIKDVKKQTAMENFSAIRVALQSGVIDGYVSEMPEAISASNANADFTYIEFEDGFETNPEDTTIAIGVQKDSDILEDINEILEGISAEEQQKLMEEAILTQPSAQ</sequence>
<proteinExistence type="predicted"/>
<dbReference type="PANTHER" id="PTHR35936:SF17">
    <property type="entry name" value="ARGININE-BINDING EXTRACELLULAR PROTEIN ARTP"/>
    <property type="match status" value="1"/>
</dbReference>
<dbReference type="PANTHER" id="PTHR35936">
    <property type="entry name" value="MEMBRANE-BOUND LYTIC MUREIN TRANSGLYCOSYLASE F"/>
    <property type="match status" value="1"/>
</dbReference>
<organism evidence="4 5">
    <name type="scientific">Jeotgalibaca porci</name>
    <dbReference type="NCBI Taxonomy" id="1868793"/>
    <lineage>
        <taxon>Bacteria</taxon>
        <taxon>Bacillati</taxon>
        <taxon>Bacillota</taxon>
        <taxon>Bacilli</taxon>
        <taxon>Lactobacillales</taxon>
        <taxon>Carnobacteriaceae</taxon>
        <taxon>Jeotgalibaca</taxon>
    </lineage>
</organism>
<reference evidence="4 5" key="1">
    <citation type="journal article" date="2017" name="Int. J. Syst. Evol. Microbiol.">
        <title>Jeotgalibaca porci sp. nov. and Jeotgalibaca arthritidis sp. nov., isolated from pigs, and emended description of the genus Jeotgalibaca.</title>
        <authorList>
            <person name="Zamora L."/>
            <person name="Perez-Sancho M."/>
            <person name="Dominguez L."/>
            <person name="Fernandez-Garayzabal J.F."/>
            <person name="Vela A.I."/>
        </authorList>
    </citation>
    <scope>NUCLEOTIDE SEQUENCE [LARGE SCALE GENOMIC DNA]</scope>
    <source>
        <strain evidence="4 5">CCUG 69148</strain>
    </source>
</reference>
<dbReference type="SMART" id="SM00062">
    <property type="entry name" value="PBPb"/>
    <property type="match status" value="1"/>
</dbReference>
<dbReference type="Pfam" id="PF00497">
    <property type="entry name" value="SBP_bac_3"/>
    <property type="match status" value="1"/>
</dbReference>
<dbReference type="InterPro" id="IPR001638">
    <property type="entry name" value="Solute-binding_3/MltF_N"/>
</dbReference>
<dbReference type="EMBL" id="CP049889">
    <property type="protein sequence ID" value="QIK50757.1"/>
    <property type="molecule type" value="Genomic_DNA"/>
</dbReference>
<feature type="domain" description="Solute-binding protein family 3/N-terminal" evidence="3">
    <location>
        <begin position="37"/>
        <end position="275"/>
    </location>
</feature>
<dbReference type="SUPFAM" id="SSF53850">
    <property type="entry name" value="Periplasmic binding protein-like II"/>
    <property type="match status" value="1"/>
</dbReference>
<dbReference type="AlphaFoldDB" id="A0A6G7WEW7"/>
<dbReference type="KEGG" id="jpo:G7058_00970"/>
<dbReference type="Proteomes" id="UP000501830">
    <property type="component" value="Chromosome"/>
</dbReference>
<dbReference type="PROSITE" id="PS51257">
    <property type="entry name" value="PROKAR_LIPOPROTEIN"/>
    <property type="match status" value="1"/>
</dbReference>
<accession>A0A6G7WEW7</accession>
<evidence type="ECO:0000313" key="4">
    <source>
        <dbReference type="EMBL" id="QIK50757.1"/>
    </source>
</evidence>
<evidence type="ECO:0000256" key="2">
    <source>
        <dbReference type="SAM" id="SignalP"/>
    </source>
</evidence>
<keyword evidence="1 2" id="KW-0732">Signal</keyword>
<keyword evidence="5" id="KW-1185">Reference proteome</keyword>
<name>A0A6G7WEW7_9LACT</name>